<feature type="transmembrane region" description="Helical" evidence="12">
    <location>
        <begin position="452"/>
        <end position="470"/>
    </location>
</feature>
<dbReference type="Pfam" id="PF01435">
    <property type="entry name" value="Peptidase_M48"/>
    <property type="match status" value="1"/>
</dbReference>
<keyword evidence="2" id="KW-1003">Cell membrane</keyword>
<dbReference type="Proteomes" id="UP000192726">
    <property type="component" value="Chromosome"/>
</dbReference>
<evidence type="ECO:0000256" key="1">
    <source>
        <dbReference type="ARBA" id="ARBA00001947"/>
    </source>
</evidence>
<reference evidence="14 15" key="1">
    <citation type="submission" date="2017-04" db="EMBL/GenBank/DDBJ databases">
        <title>Complete Genome Sequence of Streptomyces gilvosporeus F607, a Capable Producer of Natamycin.</title>
        <authorList>
            <person name="Zong G."/>
            <person name="Zhong C."/>
            <person name="Fu J."/>
            <person name="Qin R."/>
            <person name="Cao G."/>
        </authorList>
    </citation>
    <scope>NUCLEOTIDE SEQUENCE [LARGE SCALE GENOMIC DNA]</scope>
    <source>
        <strain evidence="14 15">F607</strain>
    </source>
</reference>
<gene>
    <name evidence="14" type="ORF">B1H19_02780</name>
</gene>
<feature type="transmembrane region" description="Helical" evidence="12">
    <location>
        <begin position="24"/>
        <end position="46"/>
    </location>
</feature>
<feature type="transmembrane region" description="Helical" evidence="12">
    <location>
        <begin position="773"/>
        <end position="792"/>
    </location>
</feature>
<dbReference type="EMBL" id="CP020569">
    <property type="protein sequence ID" value="ARF53234.1"/>
    <property type="molecule type" value="Genomic_DNA"/>
</dbReference>
<dbReference type="OrthoDB" id="4889053at2"/>
<dbReference type="Gene3D" id="3.30.2010.10">
    <property type="entry name" value="Metalloproteases ('zincins'), catalytic domain"/>
    <property type="match status" value="1"/>
</dbReference>
<evidence type="ECO:0000256" key="11">
    <source>
        <dbReference type="SAM" id="MobiDB-lite"/>
    </source>
</evidence>
<keyword evidence="5" id="KW-0479">Metal-binding</keyword>
<keyword evidence="15" id="KW-1185">Reference proteome</keyword>
<keyword evidence="3" id="KW-0645">Protease</keyword>
<evidence type="ECO:0000256" key="7">
    <source>
        <dbReference type="ARBA" id="ARBA00022833"/>
    </source>
</evidence>
<feature type="transmembrane region" description="Helical" evidence="12">
    <location>
        <begin position="341"/>
        <end position="359"/>
    </location>
</feature>
<feature type="transmembrane region" description="Helical" evidence="12">
    <location>
        <begin position="254"/>
        <end position="273"/>
    </location>
</feature>
<dbReference type="Gene3D" id="2.50.20.20">
    <property type="match status" value="1"/>
</dbReference>
<feature type="transmembrane region" description="Helical" evidence="12">
    <location>
        <begin position="726"/>
        <end position="752"/>
    </location>
</feature>
<feature type="transmembrane region" description="Helical" evidence="12">
    <location>
        <begin position="98"/>
        <end position="118"/>
    </location>
</feature>
<evidence type="ECO:0000256" key="10">
    <source>
        <dbReference type="ARBA" id="ARBA00023136"/>
    </source>
</evidence>
<dbReference type="InterPro" id="IPR050083">
    <property type="entry name" value="HtpX_protease"/>
</dbReference>
<dbReference type="PANTHER" id="PTHR43221:SF2">
    <property type="entry name" value="PROTEASE HTPX HOMOLOG"/>
    <property type="match status" value="1"/>
</dbReference>
<protein>
    <recommendedName>
        <fullName evidence="13">Peptidase M48 domain-containing protein</fullName>
    </recommendedName>
</protein>
<proteinExistence type="predicted"/>
<feature type="transmembrane region" description="Helical" evidence="12">
    <location>
        <begin position="482"/>
        <end position="500"/>
    </location>
</feature>
<dbReference type="InterPro" id="IPR001915">
    <property type="entry name" value="Peptidase_M48"/>
</dbReference>
<dbReference type="AlphaFoldDB" id="A0A1V0TJY1"/>
<dbReference type="GO" id="GO:0004222">
    <property type="term" value="F:metalloendopeptidase activity"/>
    <property type="evidence" value="ECO:0007669"/>
    <property type="project" value="InterPro"/>
</dbReference>
<feature type="transmembrane region" description="Helical" evidence="12">
    <location>
        <begin position="213"/>
        <end position="234"/>
    </location>
</feature>
<evidence type="ECO:0000256" key="5">
    <source>
        <dbReference type="ARBA" id="ARBA00022723"/>
    </source>
</evidence>
<comment type="cofactor">
    <cofactor evidence="1">
        <name>Zn(2+)</name>
        <dbReference type="ChEBI" id="CHEBI:29105"/>
    </cofactor>
</comment>
<evidence type="ECO:0000259" key="13">
    <source>
        <dbReference type="Pfam" id="PF01435"/>
    </source>
</evidence>
<feature type="region of interest" description="Disordered" evidence="11">
    <location>
        <begin position="1184"/>
        <end position="1204"/>
    </location>
</feature>
<feature type="transmembrane region" description="Helical" evidence="12">
    <location>
        <begin position="379"/>
        <end position="402"/>
    </location>
</feature>
<evidence type="ECO:0000256" key="12">
    <source>
        <dbReference type="SAM" id="Phobius"/>
    </source>
</evidence>
<dbReference type="KEGG" id="sgv:B1H19_02780"/>
<dbReference type="GO" id="GO:0006508">
    <property type="term" value="P:proteolysis"/>
    <property type="evidence" value="ECO:0007669"/>
    <property type="project" value="UniProtKB-KW"/>
</dbReference>
<dbReference type="GO" id="GO:0046872">
    <property type="term" value="F:metal ion binding"/>
    <property type="evidence" value="ECO:0007669"/>
    <property type="project" value="UniProtKB-KW"/>
</dbReference>
<feature type="transmembrane region" description="Helical" evidence="12">
    <location>
        <begin position="643"/>
        <end position="667"/>
    </location>
</feature>
<accession>A0A1V0TJY1</accession>
<keyword evidence="6" id="KW-0378">Hydrolase</keyword>
<keyword evidence="7" id="KW-0862">Zinc</keyword>
<sequence>MTSADPARPRVDERAMSAGTTMRFVLLLVLMVVASGTMIVEVLSGLNRSSGLGCLLAAGADPTQGTVAATSAGVITQSDAYDACEARFNSSLPWWLGLAWPVLLLVVAGVLFVGLPAWKTRRGRVVPLDLVDRDGEFRRQLADLVDVAGLARAPRFVVDPAALSAGAVVFGRNRRATVCLHAGLLARRAADPEGFRAVLLHELAHVRNRDVTIAYTTVALWRAFLVLALVPYLARTAYGLIDGLGSPFWPGVGPIATRSLLLPVLLVPLVYLARADVLRSREVYADLAAVRWGADPRGWAVPVAGRAGGALRQAAGSFVELWRTHPRWDLRRASLDDPAQLFGASPLLMFLTGAAAIVINSQMWDYLGRFNLVGNWPSGAIALVAAALVTAVAGTVLCRAVAHAMVTGSRVPSGVRAGLWLGVGMAVAEFGADRVAVLEWLPNQPEALLLPVLAGAVFALWTTRCAQLWLRAWRGGSSQTAILIALAGAFLVLSGWFSWWQQTGVELAFQWPFNVSAMRDSLTQGQPPGQVAEHAAALSVIAGVWSVLGELAELPLVPTAASAMWVVPLLAQLARPAVGAPRWVHDAVRDDADVSVPWEATPPLRRAVWPGLAGGAVGWAVVVGVMAWTHTWQPPLGLRGVEYLIFAGWGLVALTMAAAVAAVAAGIAARGHRLALALVAAGTAVVTGYCGMFALTSLDGCIPSLAVLQPSCQWRPVEAWREAQPILGPALVLGVATAVLAAAIGAAVRTWWRRGTAPQRAAVPAGVTGTRLAVRRAGVGLLCATAVGIAVAQEALHTGQPSPAPADAHAHLPAPVDQASAPPQIKKLQVAAWWKYGGRDLAGHRLGQIMGNMGKVVRDAATSADPDNPDGVLSRLRPLCADLGQLTRDAHGYFRVPDPQAQRLWATFLTQADKGSADCLAALDQRNRELLKSASQQEILHAGAIGAQVATWISKVVSGDGSAKPPGPAEPDGGAAALSAAVKKAMAGKGSVKLTAHVSMGSVSTTDEDCLMRLRPAAVAMDCSVVTSALGTHRTAHMIVLPDSAYLSVPDMLRLPGGKQWARLGADSKNPMSAMLAESTKRLQNSMDVNATVPPGAQIVGTAREQVDGKPTTRFDIAYDVRAAADAAASDADRQSLLALAQSGVSTVTSQIWVDEANLPVQMASTVTLPQYGPMATKMRYTDWGGPADIQAPPADQVGSMPGG</sequence>
<feature type="transmembrane region" description="Helical" evidence="12">
    <location>
        <begin position="607"/>
        <end position="631"/>
    </location>
</feature>
<dbReference type="PANTHER" id="PTHR43221">
    <property type="entry name" value="PROTEASE HTPX"/>
    <property type="match status" value="1"/>
</dbReference>
<evidence type="ECO:0000256" key="8">
    <source>
        <dbReference type="ARBA" id="ARBA00022989"/>
    </source>
</evidence>
<evidence type="ECO:0000256" key="9">
    <source>
        <dbReference type="ARBA" id="ARBA00023049"/>
    </source>
</evidence>
<keyword evidence="4 12" id="KW-0812">Transmembrane</keyword>
<dbReference type="CDD" id="cd07329">
    <property type="entry name" value="M56_like"/>
    <property type="match status" value="1"/>
</dbReference>
<feature type="domain" description="Peptidase M48" evidence="13">
    <location>
        <begin position="133"/>
        <end position="337"/>
    </location>
</feature>
<evidence type="ECO:0000256" key="6">
    <source>
        <dbReference type="ARBA" id="ARBA00022801"/>
    </source>
</evidence>
<evidence type="ECO:0000256" key="3">
    <source>
        <dbReference type="ARBA" id="ARBA00022670"/>
    </source>
</evidence>
<keyword evidence="8 12" id="KW-1133">Transmembrane helix</keyword>
<evidence type="ECO:0000256" key="4">
    <source>
        <dbReference type="ARBA" id="ARBA00022692"/>
    </source>
</evidence>
<dbReference type="RefSeq" id="WP_083102664.1">
    <property type="nucleotide sequence ID" value="NZ_CP020569.1"/>
</dbReference>
<dbReference type="STRING" id="553510.B1H19_02780"/>
<evidence type="ECO:0000256" key="2">
    <source>
        <dbReference type="ARBA" id="ARBA00022475"/>
    </source>
</evidence>
<organism evidence="14 15">
    <name type="scientific">Streptomyces gilvosporeus</name>
    <dbReference type="NCBI Taxonomy" id="553510"/>
    <lineage>
        <taxon>Bacteria</taxon>
        <taxon>Bacillati</taxon>
        <taxon>Actinomycetota</taxon>
        <taxon>Actinomycetes</taxon>
        <taxon>Kitasatosporales</taxon>
        <taxon>Streptomycetaceae</taxon>
        <taxon>Streptomyces</taxon>
    </lineage>
</organism>
<name>A0A1V0TJY1_9ACTN</name>
<keyword evidence="10 12" id="KW-0472">Membrane</keyword>
<evidence type="ECO:0000313" key="15">
    <source>
        <dbReference type="Proteomes" id="UP000192726"/>
    </source>
</evidence>
<feature type="transmembrane region" description="Helical" evidence="12">
    <location>
        <begin position="674"/>
        <end position="695"/>
    </location>
</feature>
<keyword evidence="9" id="KW-0482">Metalloprotease</keyword>
<evidence type="ECO:0000313" key="14">
    <source>
        <dbReference type="EMBL" id="ARF53234.1"/>
    </source>
</evidence>